<dbReference type="AlphaFoldDB" id="C0ZQ31"/>
<evidence type="ECO:0000313" key="2">
    <source>
        <dbReference type="Proteomes" id="UP000002204"/>
    </source>
</evidence>
<accession>C0ZQ31</accession>
<evidence type="ECO:0000313" key="1">
    <source>
        <dbReference type="EMBL" id="BAH31509.1"/>
    </source>
</evidence>
<reference evidence="1 2" key="2">
    <citation type="journal article" date="2006" name="Environ. Microbiol.">
        <title>Sequence analysis of three plasmids harboured in Rhodococcus erythropolis strain PR4.</title>
        <authorList>
            <person name="Sekine M."/>
            <person name="Tanikawa S."/>
            <person name="Omata S."/>
            <person name="Saito M."/>
            <person name="Fujisawa T."/>
            <person name="Tsukatani N."/>
            <person name="Tajima T."/>
            <person name="Sekigawa T."/>
            <person name="Kosugi H."/>
            <person name="Matsuo Y."/>
            <person name="Nishiko R."/>
            <person name="Imamura K."/>
            <person name="Ito M."/>
            <person name="Narita H."/>
            <person name="Tago S."/>
            <person name="Fujita N."/>
            <person name="Harayama S."/>
        </authorList>
    </citation>
    <scope>NUCLEOTIDE SEQUENCE [LARGE SCALE GENOMIC DNA]</scope>
    <source>
        <strain evidence="2">PR4 / NBRC 100887</strain>
    </source>
</reference>
<name>C0ZQ31_RHOE4</name>
<gene>
    <name evidence="1" type="ordered locus">RER_08010</name>
</gene>
<reference evidence="2" key="1">
    <citation type="submission" date="2005-03" db="EMBL/GenBank/DDBJ databases">
        <title>Comparison of the complete genome sequences of Rhodococcus erythropolis PR4 and Rhodococcus opacus B4.</title>
        <authorList>
            <person name="Takarada H."/>
            <person name="Sekine M."/>
            <person name="Hosoyama A."/>
            <person name="Yamada R."/>
            <person name="Fujisawa T."/>
            <person name="Omata S."/>
            <person name="Shimizu A."/>
            <person name="Tsukatani N."/>
            <person name="Tanikawa S."/>
            <person name="Fujita N."/>
            <person name="Harayama S."/>
        </authorList>
    </citation>
    <scope>NUCLEOTIDE SEQUENCE [LARGE SCALE GENOMIC DNA]</scope>
    <source>
        <strain evidence="2">PR4 / NBRC 100887</strain>
    </source>
</reference>
<protein>
    <submittedName>
        <fullName evidence="1">Uncharacterized protein</fullName>
    </submittedName>
</protein>
<dbReference type="KEGG" id="rer:RER_08010"/>
<sequence length="78" mass="8745">MDIVNAGDCDQVISSLLIMEVPWRFLSKKNCLSCTNAHSLIQLSASQCFTAPDGTAHRAPRSWDDVHRAHRAHLSRTR</sequence>
<dbReference type="HOGENOM" id="CLU_2619687_0_0_11"/>
<dbReference type="EMBL" id="AP008957">
    <property type="protein sequence ID" value="BAH31509.1"/>
    <property type="molecule type" value="Genomic_DNA"/>
</dbReference>
<dbReference type="Proteomes" id="UP000002204">
    <property type="component" value="Chromosome"/>
</dbReference>
<proteinExistence type="predicted"/>
<organism evidence="1 2">
    <name type="scientific">Rhodococcus erythropolis (strain PR4 / NBRC 100887)</name>
    <dbReference type="NCBI Taxonomy" id="234621"/>
    <lineage>
        <taxon>Bacteria</taxon>
        <taxon>Bacillati</taxon>
        <taxon>Actinomycetota</taxon>
        <taxon>Actinomycetes</taxon>
        <taxon>Mycobacteriales</taxon>
        <taxon>Nocardiaceae</taxon>
        <taxon>Rhodococcus</taxon>
        <taxon>Rhodococcus erythropolis group</taxon>
    </lineage>
</organism>